<evidence type="ECO:0008006" key="3">
    <source>
        <dbReference type="Google" id="ProtNLM"/>
    </source>
</evidence>
<dbReference type="InterPro" id="IPR005370">
    <property type="entry name" value="UPF0180"/>
</dbReference>
<dbReference type="Pfam" id="PF03698">
    <property type="entry name" value="UPF0180"/>
    <property type="match status" value="1"/>
</dbReference>
<sequence length="79" mass="8133">MLRLVSVETGLDDIKAHLSTCGYEVVDMADCVRPVEAVVYTGEPGAKAAAGKLAENTVMINAAGLTAEQVASALAERLG</sequence>
<protein>
    <recommendedName>
        <fullName evidence="3">YkuS family protein</fullName>
    </recommendedName>
</protein>
<evidence type="ECO:0000313" key="2">
    <source>
        <dbReference type="Proteomes" id="UP000243333"/>
    </source>
</evidence>
<dbReference type="EMBL" id="FNBU01000010">
    <property type="protein sequence ID" value="SDF43728.1"/>
    <property type="molecule type" value="Genomic_DNA"/>
</dbReference>
<dbReference type="STRING" id="1123285.SAMN05660235_01610"/>
<name>A0A1G7L2L0_9FIRM</name>
<evidence type="ECO:0000313" key="1">
    <source>
        <dbReference type="EMBL" id="SDF43728.1"/>
    </source>
</evidence>
<keyword evidence="2" id="KW-1185">Reference proteome</keyword>
<dbReference type="Proteomes" id="UP000243333">
    <property type="component" value="Unassembled WGS sequence"/>
</dbReference>
<dbReference type="AlphaFoldDB" id="A0A1G7L2L0"/>
<dbReference type="RefSeq" id="WP_093689756.1">
    <property type="nucleotide sequence ID" value="NZ_FNBU01000010.1"/>
</dbReference>
<organism evidence="1 2">
    <name type="scientific">Sporolituus thermophilus DSM 23256</name>
    <dbReference type="NCBI Taxonomy" id="1123285"/>
    <lineage>
        <taxon>Bacteria</taxon>
        <taxon>Bacillati</taxon>
        <taxon>Bacillota</taxon>
        <taxon>Negativicutes</taxon>
        <taxon>Selenomonadales</taxon>
        <taxon>Sporomusaceae</taxon>
        <taxon>Sporolituus</taxon>
    </lineage>
</organism>
<accession>A0A1G7L2L0</accession>
<gene>
    <name evidence="1" type="ORF">SAMN05660235_01610</name>
</gene>
<proteinExistence type="predicted"/>
<dbReference type="OrthoDB" id="1708042at2"/>
<reference evidence="2" key="1">
    <citation type="submission" date="2016-10" db="EMBL/GenBank/DDBJ databases">
        <authorList>
            <person name="Varghese N."/>
            <person name="Submissions S."/>
        </authorList>
    </citation>
    <scope>NUCLEOTIDE SEQUENCE [LARGE SCALE GENOMIC DNA]</scope>
    <source>
        <strain evidence="2">DSM 23256</strain>
    </source>
</reference>